<feature type="repeat" description="ANK" evidence="3">
    <location>
        <begin position="584"/>
        <end position="616"/>
    </location>
</feature>
<organism evidence="4 5">
    <name type="scientific">Aspergillus puulaauensis</name>
    <dbReference type="NCBI Taxonomy" id="1220207"/>
    <lineage>
        <taxon>Eukaryota</taxon>
        <taxon>Fungi</taxon>
        <taxon>Dikarya</taxon>
        <taxon>Ascomycota</taxon>
        <taxon>Pezizomycotina</taxon>
        <taxon>Eurotiomycetes</taxon>
        <taxon>Eurotiomycetidae</taxon>
        <taxon>Eurotiales</taxon>
        <taxon>Aspergillaceae</taxon>
        <taxon>Aspergillus</taxon>
    </lineage>
</organism>
<gene>
    <name evidence="4" type="ORF">APUU_10253S</name>
</gene>
<evidence type="ECO:0000256" key="2">
    <source>
        <dbReference type="ARBA" id="ARBA00023043"/>
    </source>
</evidence>
<reference evidence="4" key="1">
    <citation type="submission" date="2021-01" db="EMBL/GenBank/DDBJ databases">
        <authorList>
            <consortium name="Aspergillus puulaauensis MK2 genome sequencing consortium"/>
            <person name="Kazuki M."/>
            <person name="Futagami T."/>
        </authorList>
    </citation>
    <scope>NUCLEOTIDE SEQUENCE</scope>
    <source>
        <strain evidence="4">MK2</strain>
    </source>
</reference>
<proteinExistence type="predicted"/>
<reference evidence="4" key="2">
    <citation type="submission" date="2021-02" db="EMBL/GenBank/DDBJ databases">
        <title>Aspergillus puulaauensis MK2 genome sequence.</title>
        <authorList>
            <person name="Futagami T."/>
            <person name="Mori K."/>
            <person name="Kadooka C."/>
            <person name="Tanaka T."/>
        </authorList>
    </citation>
    <scope>NUCLEOTIDE SEQUENCE</scope>
    <source>
        <strain evidence="4">MK2</strain>
    </source>
</reference>
<dbReference type="Pfam" id="PF00023">
    <property type="entry name" value="Ank"/>
    <property type="match status" value="1"/>
</dbReference>
<feature type="repeat" description="ANK" evidence="3">
    <location>
        <begin position="484"/>
        <end position="516"/>
    </location>
</feature>
<keyword evidence="1" id="KW-0677">Repeat</keyword>
<dbReference type="PROSITE" id="PS50297">
    <property type="entry name" value="ANK_REP_REGION"/>
    <property type="match status" value="6"/>
</dbReference>
<dbReference type="PANTHER" id="PTHR24141">
    <property type="entry name" value="2-5A-DEPENDENT RIBONUCLEASE"/>
    <property type="match status" value="1"/>
</dbReference>
<evidence type="ECO:0000313" key="5">
    <source>
        <dbReference type="Proteomes" id="UP000654913"/>
    </source>
</evidence>
<dbReference type="EMBL" id="AP024443">
    <property type="protein sequence ID" value="BCS17425.1"/>
    <property type="molecule type" value="Genomic_DNA"/>
</dbReference>
<evidence type="ECO:0000313" key="4">
    <source>
        <dbReference type="EMBL" id="BCS17425.1"/>
    </source>
</evidence>
<dbReference type="GO" id="GO:0003723">
    <property type="term" value="F:RNA binding"/>
    <property type="evidence" value="ECO:0007669"/>
    <property type="project" value="TreeGrafter"/>
</dbReference>
<feature type="repeat" description="ANK" evidence="3">
    <location>
        <begin position="416"/>
        <end position="448"/>
    </location>
</feature>
<feature type="repeat" description="ANK" evidence="3">
    <location>
        <begin position="383"/>
        <end position="415"/>
    </location>
</feature>
<dbReference type="Gene3D" id="1.25.40.20">
    <property type="entry name" value="Ankyrin repeat-containing domain"/>
    <property type="match status" value="5"/>
</dbReference>
<dbReference type="PRINTS" id="PR01415">
    <property type="entry name" value="ANKYRIN"/>
</dbReference>
<dbReference type="Pfam" id="PF12796">
    <property type="entry name" value="Ank_2"/>
    <property type="match status" value="4"/>
</dbReference>
<feature type="repeat" description="ANK" evidence="3">
    <location>
        <begin position="454"/>
        <end position="483"/>
    </location>
</feature>
<dbReference type="RefSeq" id="XP_041549619.1">
    <property type="nucleotide sequence ID" value="XM_041698741.1"/>
</dbReference>
<feature type="repeat" description="ANK" evidence="3">
    <location>
        <begin position="617"/>
        <end position="649"/>
    </location>
</feature>
<dbReference type="PANTHER" id="PTHR24141:SF1">
    <property type="entry name" value="2-5A-DEPENDENT RIBONUCLEASE"/>
    <property type="match status" value="1"/>
</dbReference>
<evidence type="ECO:0000256" key="1">
    <source>
        <dbReference type="ARBA" id="ARBA00022737"/>
    </source>
</evidence>
<accession>A0A7R8AHC1</accession>
<dbReference type="PROSITE" id="PS50088">
    <property type="entry name" value="ANK_REPEAT"/>
    <property type="match status" value="8"/>
</dbReference>
<dbReference type="SMART" id="SM00248">
    <property type="entry name" value="ANK"/>
    <property type="match status" value="14"/>
</dbReference>
<keyword evidence="2 3" id="KW-0040">ANK repeat</keyword>
<dbReference type="GeneID" id="64967430"/>
<dbReference type="InterPro" id="IPR002110">
    <property type="entry name" value="Ankyrin_rpt"/>
</dbReference>
<dbReference type="Proteomes" id="UP000654913">
    <property type="component" value="Chromosome 1"/>
</dbReference>
<sequence length="680" mass="71899">MLPRLRPLPSLLRLPNELIWEIAKFSTRPNRAALTRTSKTVNAIVRPVLYKLTDTEVLEVFVRSGDKQWEETMVVLLDRILRMNKQDPRMGYQALTAASQCGSLRVVQALLDAGIKLGPSRNLDDDDDSTDDSIDDEDIEEWNIGGLPVDNVCDTPLIAAADEGHIGVVRLLLQYGANPNFTSMVTSPMEAAAGNNQVDVMRVLLAAGASAHALGLPSPLVAAAREGHIEATQLLLSAGVHPDREGQSTSPIIQAARFGQTDIIGMLLAAGANPGIAKGNGMNHTTALIEATKKGHLCAMETLIWAGANVCGASHSSSPLREAIITGDLPSMMILLRPGETNRRQLSPFGEEYILHMAASLGNAETIAFLLAQGLHVNSQDPTNTTPISRAAAVGNVGVVRVLLAHGAGVHLANTAGYTPLMHAACCGNVETIRLLLDAGAEPKVTTQEAICHTPLLKALVCGHGEAARVLLEHGADPCVSDAQHRTALSHAAGSTDEGTVRALLAAGADVNVVDDMGWNPIDYAVIRPHVGIVAALIGPGQGFRSLTDVYFPLALRVAIGNGDERSVADLVLRNTPLNQPDQMGRTALMFAVIQGRAAIVELLVGSGADLNHTTSTGETALMYACKWGWIGIAWILVAAGCDVDMRDDEGKAALDHFNPESPPPADLVDLITAARTVAS</sequence>
<evidence type="ECO:0000256" key="3">
    <source>
        <dbReference type="PROSITE-ProRule" id="PRU00023"/>
    </source>
</evidence>
<keyword evidence="5" id="KW-1185">Reference proteome</keyword>
<dbReference type="AlphaFoldDB" id="A0A7R8AHC1"/>
<dbReference type="KEGG" id="apuu:APUU_10253S"/>
<dbReference type="OrthoDB" id="539213at2759"/>
<dbReference type="GO" id="GO:0004540">
    <property type="term" value="F:RNA nuclease activity"/>
    <property type="evidence" value="ECO:0007669"/>
    <property type="project" value="TreeGrafter"/>
</dbReference>
<protein>
    <recommendedName>
        <fullName evidence="6">Ankyrin repeat-containing domain protein</fullName>
    </recommendedName>
</protein>
<dbReference type="InterPro" id="IPR036770">
    <property type="entry name" value="Ankyrin_rpt-contain_sf"/>
</dbReference>
<feature type="repeat" description="ANK" evidence="3">
    <location>
        <begin position="155"/>
        <end position="184"/>
    </location>
</feature>
<feature type="repeat" description="ANK" evidence="3">
    <location>
        <begin position="350"/>
        <end position="382"/>
    </location>
</feature>
<dbReference type="GO" id="GO:0006396">
    <property type="term" value="P:RNA processing"/>
    <property type="evidence" value="ECO:0007669"/>
    <property type="project" value="TreeGrafter"/>
</dbReference>
<name>A0A7R8AHC1_9EURO</name>
<evidence type="ECO:0008006" key="6">
    <source>
        <dbReference type="Google" id="ProtNLM"/>
    </source>
</evidence>
<dbReference type="SUPFAM" id="SSF48403">
    <property type="entry name" value="Ankyrin repeat"/>
    <property type="match status" value="2"/>
</dbReference>